<evidence type="ECO:0000256" key="2">
    <source>
        <dbReference type="ARBA" id="ARBA00001936"/>
    </source>
</evidence>
<dbReference type="InterPro" id="IPR039356">
    <property type="entry name" value="YfbR/HDDC2"/>
</dbReference>
<evidence type="ECO:0000256" key="3">
    <source>
        <dbReference type="ARBA" id="ARBA00001941"/>
    </source>
</evidence>
<protein>
    <recommendedName>
        <fullName evidence="5">5'-deoxynucleotidase</fullName>
        <ecNumber evidence="5">3.1.3.89</ecNumber>
    </recommendedName>
</protein>
<reference evidence="9 10" key="1">
    <citation type="journal article" date="2019" name="Nat. Med.">
        <title>A library of human gut bacterial isolates paired with longitudinal multiomics data enables mechanistic microbiome research.</title>
        <authorList>
            <person name="Poyet M."/>
            <person name="Groussin M."/>
            <person name="Gibbons S.M."/>
            <person name="Avila-Pacheco J."/>
            <person name="Jiang X."/>
            <person name="Kearney S.M."/>
            <person name="Perrotta A.R."/>
            <person name="Berdy B."/>
            <person name="Zhao S."/>
            <person name="Lieberman T.D."/>
            <person name="Swanson P.K."/>
            <person name="Smith M."/>
            <person name="Roesemann S."/>
            <person name="Alexander J.E."/>
            <person name="Rich S.A."/>
            <person name="Livny J."/>
            <person name="Vlamakis H."/>
            <person name="Clish C."/>
            <person name="Bullock K."/>
            <person name="Deik A."/>
            <person name="Scott J."/>
            <person name="Pierce K.A."/>
            <person name="Xavier R.J."/>
            <person name="Alm E.J."/>
        </authorList>
    </citation>
    <scope>NUCLEOTIDE SEQUENCE [LARGE SCALE GENOMIC DNA]</scope>
    <source>
        <strain evidence="9 10">BIOML-A204</strain>
    </source>
</reference>
<dbReference type="EMBL" id="VVUY01000003">
    <property type="protein sequence ID" value="KAA2563159.1"/>
    <property type="molecule type" value="Genomic_DNA"/>
</dbReference>
<feature type="domain" description="HD/PDEase" evidence="8">
    <location>
        <begin position="30"/>
        <end position="111"/>
    </location>
</feature>
<dbReference type="RefSeq" id="WP_055204300.1">
    <property type="nucleotide sequence ID" value="NZ_DAWDUM010000002.1"/>
</dbReference>
<comment type="subunit">
    <text evidence="4">Homodimer.</text>
</comment>
<proteinExistence type="predicted"/>
<dbReference type="SMART" id="SM00471">
    <property type="entry name" value="HDc"/>
    <property type="match status" value="1"/>
</dbReference>
<evidence type="ECO:0000256" key="6">
    <source>
        <dbReference type="ARBA" id="ARBA00022723"/>
    </source>
</evidence>
<dbReference type="InterPro" id="IPR006674">
    <property type="entry name" value="HD_domain"/>
</dbReference>
<evidence type="ECO:0000256" key="4">
    <source>
        <dbReference type="ARBA" id="ARBA00011738"/>
    </source>
</evidence>
<comment type="cofactor">
    <cofactor evidence="3">
        <name>Co(2+)</name>
        <dbReference type="ChEBI" id="CHEBI:48828"/>
    </cofactor>
</comment>
<evidence type="ECO:0000313" key="10">
    <source>
        <dbReference type="Proteomes" id="UP000323119"/>
    </source>
</evidence>
<dbReference type="SUPFAM" id="SSF109604">
    <property type="entry name" value="HD-domain/PDEase-like"/>
    <property type="match status" value="1"/>
</dbReference>
<keyword evidence="7" id="KW-0378">Hydrolase</keyword>
<dbReference type="Gene3D" id="1.10.3210.10">
    <property type="entry name" value="Hypothetical protein af1432"/>
    <property type="match status" value="1"/>
</dbReference>
<dbReference type="InterPro" id="IPR003607">
    <property type="entry name" value="HD/PDEase_dom"/>
</dbReference>
<dbReference type="EC" id="3.1.3.89" evidence="5"/>
<accession>A0A9P4DPH8</accession>
<dbReference type="AlphaFoldDB" id="A0A9P4DPH8"/>
<comment type="cofactor">
    <cofactor evidence="2">
        <name>Mn(2+)</name>
        <dbReference type="ChEBI" id="CHEBI:29035"/>
    </cofactor>
</comment>
<evidence type="ECO:0000313" key="9">
    <source>
        <dbReference type="EMBL" id="KAA2563159.1"/>
    </source>
</evidence>
<gene>
    <name evidence="9" type="ORF">F2S36_05045</name>
</gene>
<dbReference type="Pfam" id="PF13023">
    <property type="entry name" value="HD_3"/>
    <property type="match status" value="1"/>
</dbReference>
<dbReference type="GO" id="GO:0005737">
    <property type="term" value="C:cytoplasm"/>
    <property type="evidence" value="ECO:0007669"/>
    <property type="project" value="TreeGrafter"/>
</dbReference>
<dbReference type="PANTHER" id="PTHR11845:SF13">
    <property type="entry name" value="5'-DEOXYNUCLEOTIDASE HDDC2"/>
    <property type="match status" value="1"/>
</dbReference>
<sequence>MEKLERYLRFIREAERLKDVLRTAHTSTGRHESTAEHSWRLALLAAVLTGERPRLDMQRVLLMCLVHDLGEAYDGDIPAVAQMADGTKEAAELAAMDKLTRMLPPAAGTAIRKIWEEYEACQTPEARWVKALDKAETIIQHNQGANPADFDYAFNLTYGSGYFRDDDLLRDLRRLLDDETRRHIVP</sequence>
<comment type="caution">
    <text evidence="9">The sequence shown here is derived from an EMBL/GenBank/DDBJ whole genome shotgun (WGS) entry which is preliminary data.</text>
</comment>
<dbReference type="GO" id="GO:0002953">
    <property type="term" value="F:5'-deoxynucleotidase activity"/>
    <property type="evidence" value="ECO:0007669"/>
    <property type="project" value="UniProtKB-EC"/>
</dbReference>
<evidence type="ECO:0000256" key="5">
    <source>
        <dbReference type="ARBA" id="ARBA00012964"/>
    </source>
</evidence>
<evidence type="ECO:0000259" key="8">
    <source>
        <dbReference type="SMART" id="SM00471"/>
    </source>
</evidence>
<dbReference type="GO" id="GO:0046872">
    <property type="term" value="F:metal ion binding"/>
    <property type="evidence" value="ECO:0007669"/>
    <property type="project" value="UniProtKB-KW"/>
</dbReference>
<keyword evidence="6" id="KW-0479">Metal-binding</keyword>
<evidence type="ECO:0000256" key="1">
    <source>
        <dbReference type="ARBA" id="ARBA00001638"/>
    </source>
</evidence>
<evidence type="ECO:0000256" key="7">
    <source>
        <dbReference type="ARBA" id="ARBA00022801"/>
    </source>
</evidence>
<dbReference type="PANTHER" id="PTHR11845">
    <property type="entry name" value="5'-DEOXYNUCLEOTIDASE HDDC2"/>
    <property type="match status" value="1"/>
</dbReference>
<organism evidence="9 10">
    <name type="scientific">Alistipes onderdonkii</name>
    <dbReference type="NCBI Taxonomy" id="328813"/>
    <lineage>
        <taxon>Bacteria</taxon>
        <taxon>Pseudomonadati</taxon>
        <taxon>Bacteroidota</taxon>
        <taxon>Bacteroidia</taxon>
        <taxon>Bacteroidales</taxon>
        <taxon>Rikenellaceae</taxon>
        <taxon>Alistipes</taxon>
    </lineage>
</organism>
<name>A0A9P4DPH8_9BACT</name>
<dbReference type="Proteomes" id="UP000323119">
    <property type="component" value="Unassembled WGS sequence"/>
</dbReference>
<comment type="catalytic activity">
    <reaction evidence="1">
        <text>a 2'-deoxyribonucleoside 5'-phosphate + H2O = a 2'-deoxyribonucleoside + phosphate</text>
        <dbReference type="Rhea" id="RHEA:36167"/>
        <dbReference type="ChEBI" id="CHEBI:15377"/>
        <dbReference type="ChEBI" id="CHEBI:18274"/>
        <dbReference type="ChEBI" id="CHEBI:43474"/>
        <dbReference type="ChEBI" id="CHEBI:65317"/>
        <dbReference type="EC" id="3.1.3.89"/>
    </reaction>
</comment>